<gene>
    <name evidence="4" type="ordered locus">CHAB381_0470</name>
</gene>
<evidence type="ECO:0000256" key="2">
    <source>
        <dbReference type="SAM" id="Phobius"/>
    </source>
</evidence>
<reference evidence="5" key="1">
    <citation type="submission" date="2007-07" db="EMBL/GenBank/DDBJ databases">
        <title>Complete genome sequence of Campylobacter hominis ATCC BAA-381, a commensal isolated from the human gastrointestinal tract.</title>
        <authorList>
            <person name="Fouts D.E."/>
            <person name="Mongodin E.F."/>
            <person name="Puiu D."/>
            <person name="Sebastian Y."/>
            <person name="Miller W.G."/>
            <person name="Mandrell R.E."/>
            <person name="Nelson K.E."/>
        </authorList>
    </citation>
    <scope>NUCLEOTIDE SEQUENCE [LARGE SCALE GENOMIC DNA]</scope>
    <source>
        <strain evidence="5">ATCC BAA-381 / LMG 19568 / NCTC 13146 / CH001A</strain>
    </source>
</reference>
<dbReference type="PANTHER" id="PTHR21666">
    <property type="entry name" value="PEPTIDASE-RELATED"/>
    <property type="match status" value="1"/>
</dbReference>
<dbReference type="KEGG" id="cha:CHAB381_0470"/>
<sequence length="268" mass="30236">MNFQAKILIFSIIALISVLIFAVFKLYTQNDDLKILARSLYEQNSALIAQNANLLTNNKNISKELENTNDKFASLQVSASLNQAKNELKVEKKTEKIKVDSNIQKDFLRFIPNGMPLDFKGVTSEFGNRLHPVFGSYKEHLGIDLRAKLGTPVFATADGFVEYSDDSGTGYGFLVIITHNFGFKTKYAHLYNQPIVALGQFVRKGDLIAYSGNTGLSTGPHLHYEVLFLERNLNPYNFLIWNTKNFSNIFQNERRIPWQSIAAALSAK</sequence>
<evidence type="ECO:0000313" key="5">
    <source>
        <dbReference type="Proteomes" id="UP000002407"/>
    </source>
</evidence>
<dbReference type="FunFam" id="2.70.70.10:FF:000006">
    <property type="entry name" value="M23 family peptidase"/>
    <property type="match status" value="1"/>
</dbReference>
<keyword evidence="1" id="KW-0732">Signal</keyword>
<protein>
    <submittedName>
        <fullName evidence="4">Peptidase, M23/M37 family</fullName>
    </submittedName>
</protein>
<dbReference type="CDD" id="cd12797">
    <property type="entry name" value="M23_peptidase"/>
    <property type="match status" value="1"/>
</dbReference>
<evidence type="ECO:0000313" key="4">
    <source>
        <dbReference type="EMBL" id="ABS52133.1"/>
    </source>
</evidence>
<dbReference type="STRING" id="360107.CHAB381_0470"/>
<dbReference type="Proteomes" id="UP000002407">
    <property type="component" value="Chromosome"/>
</dbReference>
<dbReference type="HOGENOM" id="CLU_029425_2_3_7"/>
<dbReference type="InterPro" id="IPR050570">
    <property type="entry name" value="Cell_wall_metabolism_enzyme"/>
</dbReference>
<keyword evidence="2" id="KW-0812">Transmembrane</keyword>
<dbReference type="SUPFAM" id="SSF51261">
    <property type="entry name" value="Duplicated hybrid motif"/>
    <property type="match status" value="1"/>
</dbReference>
<dbReference type="InterPro" id="IPR016047">
    <property type="entry name" value="M23ase_b-sheet_dom"/>
</dbReference>
<dbReference type="EMBL" id="CP000776">
    <property type="protein sequence ID" value="ABS52133.1"/>
    <property type="molecule type" value="Genomic_DNA"/>
</dbReference>
<feature type="domain" description="M23ase beta-sheet core" evidence="3">
    <location>
        <begin position="139"/>
        <end position="235"/>
    </location>
</feature>
<feature type="transmembrane region" description="Helical" evidence="2">
    <location>
        <begin position="7"/>
        <end position="27"/>
    </location>
</feature>
<name>A7I0L7_CAMHC</name>
<keyword evidence="5" id="KW-1185">Reference proteome</keyword>
<proteinExistence type="predicted"/>
<organism evidence="4 5">
    <name type="scientific">Campylobacter hominis (strain ATCC BAA-381 / DSM 21671 / CCUG 45161 / LMG 19568 / NCTC 13146 / CH001A)</name>
    <dbReference type="NCBI Taxonomy" id="360107"/>
    <lineage>
        <taxon>Bacteria</taxon>
        <taxon>Pseudomonadati</taxon>
        <taxon>Campylobacterota</taxon>
        <taxon>Epsilonproteobacteria</taxon>
        <taxon>Campylobacterales</taxon>
        <taxon>Campylobacteraceae</taxon>
        <taxon>Campylobacter</taxon>
    </lineage>
</organism>
<dbReference type="Gene3D" id="2.70.70.10">
    <property type="entry name" value="Glucose Permease (Domain IIA)"/>
    <property type="match status" value="1"/>
</dbReference>
<keyword evidence="2" id="KW-1133">Transmembrane helix</keyword>
<accession>A7I0L7</accession>
<dbReference type="AlphaFoldDB" id="A7I0L7"/>
<evidence type="ECO:0000256" key="1">
    <source>
        <dbReference type="ARBA" id="ARBA00022729"/>
    </source>
</evidence>
<dbReference type="eggNOG" id="COG0739">
    <property type="taxonomic scope" value="Bacteria"/>
</dbReference>
<keyword evidence="2" id="KW-0472">Membrane</keyword>
<dbReference type="Pfam" id="PF01551">
    <property type="entry name" value="Peptidase_M23"/>
    <property type="match status" value="1"/>
</dbReference>
<dbReference type="InterPro" id="IPR011055">
    <property type="entry name" value="Dup_hybrid_motif"/>
</dbReference>
<dbReference type="RefSeq" id="WP_012108343.1">
    <property type="nucleotide sequence ID" value="NC_009714.1"/>
</dbReference>
<dbReference type="GO" id="GO:0004222">
    <property type="term" value="F:metalloendopeptidase activity"/>
    <property type="evidence" value="ECO:0007669"/>
    <property type="project" value="TreeGrafter"/>
</dbReference>
<evidence type="ECO:0000259" key="3">
    <source>
        <dbReference type="Pfam" id="PF01551"/>
    </source>
</evidence>
<dbReference type="PANTHER" id="PTHR21666:SF289">
    <property type="entry name" value="L-ALA--D-GLU ENDOPEPTIDASE"/>
    <property type="match status" value="1"/>
</dbReference>